<reference evidence="3" key="1">
    <citation type="submission" date="2023-08" db="EMBL/GenBank/DDBJ databases">
        <authorList>
            <person name="Chen Y."/>
            <person name="Shah S."/>
            <person name="Dougan E. K."/>
            <person name="Thang M."/>
            <person name="Chan C."/>
        </authorList>
    </citation>
    <scope>NUCLEOTIDE SEQUENCE</scope>
</reference>
<keyword evidence="4" id="KW-1185">Reference proteome</keyword>
<feature type="transmembrane region" description="Helical" evidence="2">
    <location>
        <begin position="216"/>
        <end position="239"/>
    </location>
</feature>
<sequence>MDSLEKLQRDLGEFTARALQKALQELGHLAVSGGHLAKRLALSLEQEWPEAIAWVVVASGPAWLLHLLVVRRPRCSAAGVLAWSGWLGLQVYAKGPTVLEATRDRGIAAVQATREVVQKSVVMVQAWIVVFLPFVSDVWRHASSTWRLLSFRARVALVGGPVTIFLLAMAYRRVARAFRERRAAMERVVKAVAFHGSFALVCYPLWRMAGFLSPNWLYFTLRHLLSTVPVLASLAALGWRPDCGLAFSFRHQLALEAPQLALEQPNGHRTGRRNSRRSAAAAASAPAEAAPLAPAADAATAPASPDMQRLWLSYWATWPALVALEQGLPWLVELLDLPEVAETQLKLRRGGVVLLLWLQVWQGSHLHLAFLRWLVSRLRVLEVLMQLLGQRGLQLLQLLRGGVPAPGAANLWAMWQFSRRSWVLIAAGGLAGLLSLLCVVVAFSRALSFFTRGLMVSLWVFAAFDAAETLEHGGDAMLARKLAFWPAALLWTTFTSLMSDVPVVGSLLRLLDPMVFALLMVASETILRRVVQPLLDLGTRLSARLLLVFTWRAFRVTRALAPAALTRRLTGAARQPLALPGPERSPAPAASPAASPAAAAAAAAAAPATPGPAPATSPNMGSRRSSHASVAASAASSNGANRAAASAAPVTPMTTTPRGSVATPSPEVRRRKKKGR</sequence>
<evidence type="ECO:0000256" key="1">
    <source>
        <dbReference type="SAM" id="MobiDB-lite"/>
    </source>
</evidence>
<feature type="compositionally biased region" description="Low complexity" evidence="1">
    <location>
        <begin position="627"/>
        <end position="648"/>
    </location>
</feature>
<evidence type="ECO:0000256" key="2">
    <source>
        <dbReference type="SAM" id="Phobius"/>
    </source>
</evidence>
<feature type="transmembrane region" description="Helical" evidence="2">
    <location>
        <begin position="422"/>
        <end position="443"/>
    </location>
</feature>
<organism evidence="3 4">
    <name type="scientific">Effrenium voratum</name>
    <dbReference type="NCBI Taxonomy" id="2562239"/>
    <lineage>
        <taxon>Eukaryota</taxon>
        <taxon>Sar</taxon>
        <taxon>Alveolata</taxon>
        <taxon>Dinophyceae</taxon>
        <taxon>Suessiales</taxon>
        <taxon>Symbiodiniaceae</taxon>
        <taxon>Effrenium</taxon>
    </lineage>
</organism>
<comment type="caution">
    <text evidence="3">The sequence shown here is derived from an EMBL/GenBank/DDBJ whole genome shotgun (WGS) entry which is preliminary data.</text>
</comment>
<feature type="region of interest" description="Disordered" evidence="1">
    <location>
        <begin position="576"/>
        <end position="595"/>
    </location>
</feature>
<feature type="compositionally biased region" description="Low complexity" evidence="1">
    <location>
        <begin position="586"/>
        <end position="595"/>
    </location>
</feature>
<dbReference type="EMBL" id="CAUJNA010003168">
    <property type="protein sequence ID" value="CAJ1395489.1"/>
    <property type="molecule type" value="Genomic_DNA"/>
</dbReference>
<accession>A0AA36IXR4</accession>
<feature type="transmembrane region" description="Helical" evidence="2">
    <location>
        <begin position="51"/>
        <end position="70"/>
    </location>
</feature>
<gene>
    <name evidence="3" type="ORF">EVOR1521_LOCUS19914</name>
</gene>
<protein>
    <submittedName>
        <fullName evidence="3">Uncharacterized protein</fullName>
    </submittedName>
</protein>
<feature type="transmembrane region" description="Helical" evidence="2">
    <location>
        <begin position="151"/>
        <end position="171"/>
    </location>
</feature>
<feature type="transmembrane region" description="Helical" evidence="2">
    <location>
        <begin position="121"/>
        <end position="139"/>
    </location>
</feature>
<feature type="transmembrane region" description="Helical" evidence="2">
    <location>
        <begin position="192"/>
        <end position="210"/>
    </location>
</feature>
<proteinExistence type="predicted"/>
<evidence type="ECO:0000313" key="4">
    <source>
        <dbReference type="Proteomes" id="UP001178507"/>
    </source>
</evidence>
<dbReference type="AlphaFoldDB" id="A0AA36IXR4"/>
<keyword evidence="2" id="KW-0472">Membrane</keyword>
<feature type="region of interest" description="Disordered" evidence="1">
    <location>
        <begin position="601"/>
        <end position="676"/>
    </location>
</feature>
<dbReference type="Proteomes" id="UP001178507">
    <property type="component" value="Unassembled WGS sequence"/>
</dbReference>
<keyword evidence="2" id="KW-0812">Transmembrane</keyword>
<evidence type="ECO:0000313" key="3">
    <source>
        <dbReference type="EMBL" id="CAJ1395489.1"/>
    </source>
</evidence>
<name>A0AA36IXR4_9DINO</name>
<keyword evidence="2" id="KW-1133">Transmembrane helix</keyword>